<keyword evidence="1" id="KW-0134">Cell wall</keyword>
<evidence type="ECO:0000256" key="5">
    <source>
        <dbReference type="SAM" id="Phobius"/>
    </source>
</evidence>
<gene>
    <name evidence="8" type="ORF">IAB71_07465</name>
</gene>
<evidence type="ECO:0000256" key="3">
    <source>
        <dbReference type="ARBA" id="ARBA00022729"/>
    </source>
</evidence>
<dbReference type="EMBL" id="DVOO01000022">
    <property type="protein sequence ID" value="HIV25605.1"/>
    <property type="molecule type" value="Genomic_DNA"/>
</dbReference>
<feature type="chain" id="PRO_5038431951" evidence="6">
    <location>
        <begin position="23"/>
        <end position="273"/>
    </location>
</feature>
<feature type="transmembrane region" description="Helical" evidence="5">
    <location>
        <begin position="243"/>
        <end position="264"/>
    </location>
</feature>
<evidence type="ECO:0000313" key="8">
    <source>
        <dbReference type="EMBL" id="HIV25605.1"/>
    </source>
</evidence>
<proteinExistence type="predicted"/>
<evidence type="ECO:0000256" key="2">
    <source>
        <dbReference type="ARBA" id="ARBA00022525"/>
    </source>
</evidence>
<keyword evidence="2" id="KW-0964">Secreted</keyword>
<dbReference type="InterPro" id="IPR019931">
    <property type="entry name" value="LPXTG_anchor"/>
</dbReference>
<reference evidence="8" key="1">
    <citation type="submission" date="2020-10" db="EMBL/GenBank/DDBJ databases">
        <authorList>
            <person name="Gilroy R."/>
        </authorList>
    </citation>
    <scope>NUCLEOTIDE SEQUENCE</scope>
    <source>
        <strain evidence="8">CHK188-20938</strain>
    </source>
</reference>
<evidence type="ECO:0000256" key="4">
    <source>
        <dbReference type="ARBA" id="ARBA00023088"/>
    </source>
</evidence>
<dbReference type="NCBIfam" id="TIGR01167">
    <property type="entry name" value="LPXTG_anchor"/>
    <property type="match status" value="1"/>
</dbReference>
<feature type="signal peptide" evidence="6">
    <location>
        <begin position="1"/>
        <end position="22"/>
    </location>
</feature>
<keyword evidence="4" id="KW-0572">Peptidoglycan-anchor</keyword>
<dbReference type="Pfam" id="PF00746">
    <property type="entry name" value="Gram_pos_anchor"/>
    <property type="match status" value="1"/>
</dbReference>
<evidence type="ECO:0000313" key="9">
    <source>
        <dbReference type="Proteomes" id="UP000824169"/>
    </source>
</evidence>
<name>A0A9D1P329_9FIRM</name>
<organism evidence="8 9">
    <name type="scientific">Candidatus Scatomonas pullistercoris</name>
    <dbReference type="NCBI Taxonomy" id="2840920"/>
    <lineage>
        <taxon>Bacteria</taxon>
        <taxon>Bacillati</taxon>
        <taxon>Bacillota</taxon>
        <taxon>Clostridia</taxon>
        <taxon>Lachnospirales</taxon>
        <taxon>Lachnospiraceae</taxon>
        <taxon>Lachnospiraceae incertae sedis</taxon>
        <taxon>Candidatus Scatomonas</taxon>
    </lineage>
</organism>
<dbReference type="Proteomes" id="UP000824169">
    <property type="component" value="Unassembled WGS sequence"/>
</dbReference>
<accession>A0A9D1P329</accession>
<evidence type="ECO:0000256" key="6">
    <source>
        <dbReference type="SAM" id="SignalP"/>
    </source>
</evidence>
<dbReference type="AlphaFoldDB" id="A0A9D1P329"/>
<keyword evidence="5" id="KW-0472">Membrane</keyword>
<keyword evidence="5" id="KW-0812">Transmembrane</keyword>
<protein>
    <submittedName>
        <fullName evidence="8">LPXTG cell wall anchor domain-containing protein</fullName>
    </submittedName>
</protein>
<feature type="domain" description="Gram-positive cocci surface proteins LPxTG" evidence="7">
    <location>
        <begin position="239"/>
        <end position="273"/>
    </location>
</feature>
<sequence>MKQCVKHLAAAVLVFVLLAVFAGSPAVVSAAFSGSYKTEDAYEALAVGDSIEFDYLHGTGGYAEERQVVWAVREDGTLAQTWYERILGSSEGIPYFCIEQNAAYVAERTAVVYDGLDYMSQEEITRIALALKYLEDHIEEVNGSKTDLYYLQQFAVWKIRDEAGYDAYGEPMNYGSAGLESQESGEASVEFSIEIVGRAIAWADENSGRYTGYCKVLDSGMFQRCAVFKAVENPVSFVIPETGSAGTIGLLAAGGILILAAAGIGNTGRRKEK</sequence>
<reference evidence="8" key="2">
    <citation type="journal article" date="2021" name="PeerJ">
        <title>Extensive microbial diversity within the chicken gut microbiome revealed by metagenomics and culture.</title>
        <authorList>
            <person name="Gilroy R."/>
            <person name="Ravi A."/>
            <person name="Getino M."/>
            <person name="Pursley I."/>
            <person name="Horton D.L."/>
            <person name="Alikhan N.F."/>
            <person name="Baker D."/>
            <person name="Gharbi K."/>
            <person name="Hall N."/>
            <person name="Watson M."/>
            <person name="Adriaenssens E.M."/>
            <person name="Foster-Nyarko E."/>
            <person name="Jarju S."/>
            <person name="Secka A."/>
            <person name="Antonio M."/>
            <person name="Oren A."/>
            <person name="Chaudhuri R.R."/>
            <person name="La Ragione R."/>
            <person name="Hildebrand F."/>
            <person name="Pallen M.J."/>
        </authorList>
    </citation>
    <scope>NUCLEOTIDE SEQUENCE</scope>
    <source>
        <strain evidence="8">CHK188-20938</strain>
    </source>
</reference>
<evidence type="ECO:0000259" key="7">
    <source>
        <dbReference type="PROSITE" id="PS50847"/>
    </source>
</evidence>
<keyword evidence="5" id="KW-1133">Transmembrane helix</keyword>
<keyword evidence="3 6" id="KW-0732">Signal</keyword>
<dbReference type="PROSITE" id="PS50847">
    <property type="entry name" value="GRAM_POS_ANCHORING"/>
    <property type="match status" value="1"/>
</dbReference>
<evidence type="ECO:0000256" key="1">
    <source>
        <dbReference type="ARBA" id="ARBA00022512"/>
    </source>
</evidence>
<comment type="caution">
    <text evidence="8">The sequence shown here is derived from an EMBL/GenBank/DDBJ whole genome shotgun (WGS) entry which is preliminary data.</text>
</comment>